<keyword evidence="4" id="KW-1185">Reference proteome</keyword>
<gene>
    <name evidence="3" type="ORF">MNOR_LOCUS8582</name>
</gene>
<feature type="non-terminal residue" evidence="3">
    <location>
        <position position="109"/>
    </location>
</feature>
<proteinExistence type="predicted"/>
<evidence type="ECO:0000313" key="4">
    <source>
        <dbReference type="Proteomes" id="UP001497623"/>
    </source>
</evidence>
<keyword evidence="2" id="KW-0732">Signal</keyword>
<reference evidence="3 4" key="1">
    <citation type="submission" date="2024-05" db="EMBL/GenBank/DDBJ databases">
        <authorList>
            <person name="Wallberg A."/>
        </authorList>
    </citation>
    <scope>NUCLEOTIDE SEQUENCE [LARGE SCALE GENOMIC DNA]</scope>
</reference>
<evidence type="ECO:0000313" key="3">
    <source>
        <dbReference type="EMBL" id="CAL4071553.1"/>
    </source>
</evidence>
<feature type="signal peptide" evidence="2">
    <location>
        <begin position="1"/>
        <end position="21"/>
    </location>
</feature>
<comment type="caution">
    <text evidence="3">The sequence shown here is derived from an EMBL/GenBank/DDBJ whole genome shotgun (WGS) entry which is preliminary data.</text>
</comment>
<sequence>MRTWDLYCIGLLLSGAPIVIAVLDLGEDNVTLHHMSEQQQQHQQNYEEDDNIEGIRRVTQYQDYGETTDHAPSQPVPSSNQTFLSTGETTDHAPSQPVPSSNQTFLSTG</sequence>
<protein>
    <recommendedName>
        <fullName evidence="5">Secreted protein</fullName>
    </recommendedName>
</protein>
<evidence type="ECO:0000256" key="1">
    <source>
        <dbReference type="SAM" id="MobiDB-lite"/>
    </source>
</evidence>
<organism evidence="3 4">
    <name type="scientific">Meganyctiphanes norvegica</name>
    <name type="common">Northern krill</name>
    <name type="synonym">Thysanopoda norvegica</name>
    <dbReference type="NCBI Taxonomy" id="48144"/>
    <lineage>
        <taxon>Eukaryota</taxon>
        <taxon>Metazoa</taxon>
        <taxon>Ecdysozoa</taxon>
        <taxon>Arthropoda</taxon>
        <taxon>Crustacea</taxon>
        <taxon>Multicrustacea</taxon>
        <taxon>Malacostraca</taxon>
        <taxon>Eumalacostraca</taxon>
        <taxon>Eucarida</taxon>
        <taxon>Euphausiacea</taxon>
        <taxon>Euphausiidae</taxon>
        <taxon>Meganyctiphanes</taxon>
    </lineage>
</organism>
<dbReference type="Proteomes" id="UP001497623">
    <property type="component" value="Unassembled WGS sequence"/>
</dbReference>
<accession>A0AAV2Q606</accession>
<dbReference type="EMBL" id="CAXKWB010004009">
    <property type="protein sequence ID" value="CAL4071553.1"/>
    <property type="molecule type" value="Genomic_DNA"/>
</dbReference>
<feature type="compositionally biased region" description="Polar residues" evidence="1">
    <location>
        <begin position="76"/>
        <end position="88"/>
    </location>
</feature>
<dbReference type="AlphaFoldDB" id="A0AAV2Q606"/>
<evidence type="ECO:0008006" key="5">
    <source>
        <dbReference type="Google" id="ProtNLM"/>
    </source>
</evidence>
<evidence type="ECO:0000256" key="2">
    <source>
        <dbReference type="SAM" id="SignalP"/>
    </source>
</evidence>
<feature type="chain" id="PRO_5043348763" description="Secreted protein" evidence="2">
    <location>
        <begin position="22"/>
        <end position="109"/>
    </location>
</feature>
<feature type="compositionally biased region" description="Polar residues" evidence="1">
    <location>
        <begin position="98"/>
        <end position="109"/>
    </location>
</feature>
<name>A0AAV2Q606_MEGNR</name>
<feature type="region of interest" description="Disordered" evidence="1">
    <location>
        <begin position="34"/>
        <end position="109"/>
    </location>
</feature>